<sequence length="111" mass="12578">MQPRQSLADVLEVLISGSNQTLSVNNPRPISSNGGSEPNPYRRRTHGPFHPLPLAVKSDNSRQEALLACFMEGIVFNNQPFWVSMKTQCYFLYSFWLEVGKSRLESESKAF</sequence>
<evidence type="ECO:0000256" key="1">
    <source>
        <dbReference type="SAM" id="MobiDB-lite"/>
    </source>
</evidence>
<evidence type="ECO:0000313" key="2">
    <source>
        <dbReference type="EMBL" id="GIY62879.1"/>
    </source>
</evidence>
<feature type="compositionally biased region" description="Polar residues" evidence="1">
    <location>
        <begin position="20"/>
        <end position="36"/>
    </location>
</feature>
<dbReference type="AlphaFoldDB" id="A0AAV4UYZ4"/>
<proteinExistence type="predicted"/>
<evidence type="ECO:0000313" key="3">
    <source>
        <dbReference type="Proteomes" id="UP001054837"/>
    </source>
</evidence>
<gene>
    <name evidence="2" type="ORF">CDAR_122751</name>
</gene>
<comment type="caution">
    <text evidence="2">The sequence shown here is derived from an EMBL/GenBank/DDBJ whole genome shotgun (WGS) entry which is preliminary data.</text>
</comment>
<protein>
    <recommendedName>
        <fullName evidence="4">LAGLIDADG homing endonuclease</fullName>
    </recommendedName>
</protein>
<evidence type="ECO:0008006" key="4">
    <source>
        <dbReference type="Google" id="ProtNLM"/>
    </source>
</evidence>
<reference evidence="2 3" key="1">
    <citation type="submission" date="2021-06" db="EMBL/GenBank/DDBJ databases">
        <title>Caerostris darwini draft genome.</title>
        <authorList>
            <person name="Kono N."/>
            <person name="Arakawa K."/>
        </authorList>
    </citation>
    <scope>NUCLEOTIDE SEQUENCE [LARGE SCALE GENOMIC DNA]</scope>
</reference>
<dbReference type="Proteomes" id="UP001054837">
    <property type="component" value="Unassembled WGS sequence"/>
</dbReference>
<organism evidence="2 3">
    <name type="scientific">Caerostris darwini</name>
    <dbReference type="NCBI Taxonomy" id="1538125"/>
    <lineage>
        <taxon>Eukaryota</taxon>
        <taxon>Metazoa</taxon>
        <taxon>Ecdysozoa</taxon>
        <taxon>Arthropoda</taxon>
        <taxon>Chelicerata</taxon>
        <taxon>Arachnida</taxon>
        <taxon>Araneae</taxon>
        <taxon>Araneomorphae</taxon>
        <taxon>Entelegynae</taxon>
        <taxon>Araneoidea</taxon>
        <taxon>Araneidae</taxon>
        <taxon>Caerostris</taxon>
    </lineage>
</organism>
<accession>A0AAV4UYZ4</accession>
<name>A0AAV4UYZ4_9ARAC</name>
<keyword evidence="3" id="KW-1185">Reference proteome</keyword>
<feature type="region of interest" description="Disordered" evidence="1">
    <location>
        <begin position="20"/>
        <end position="48"/>
    </location>
</feature>
<dbReference type="EMBL" id="BPLQ01012142">
    <property type="protein sequence ID" value="GIY62879.1"/>
    <property type="molecule type" value="Genomic_DNA"/>
</dbReference>